<dbReference type="PIRSF" id="PIRSF008546">
    <property type="entry name" value="UCP008546"/>
    <property type="match status" value="1"/>
</dbReference>
<dbReference type="SUPFAM" id="SSF140736">
    <property type="entry name" value="Rv1873-like"/>
    <property type="match status" value="1"/>
</dbReference>
<dbReference type="InterPro" id="IPR014937">
    <property type="entry name" value="DUF1810"/>
</dbReference>
<name>A0A2T5B347_MYCDI</name>
<gene>
    <name evidence="1" type="ORF">C7449_10684</name>
</gene>
<dbReference type="OrthoDB" id="9801870at2"/>
<dbReference type="RefSeq" id="WP_108003743.1">
    <property type="nucleotide sequence ID" value="NZ_JBHEEX010000005.1"/>
</dbReference>
<dbReference type="Proteomes" id="UP000241247">
    <property type="component" value="Unassembled WGS sequence"/>
</dbReference>
<dbReference type="AlphaFoldDB" id="A0A2T5B347"/>
<dbReference type="Gene3D" id="1.25.40.380">
    <property type="entry name" value="Protein of unknown function DUF1810"/>
    <property type="match status" value="1"/>
</dbReference>
<reference evidence="1 2" key="1">
    <citation type="submission" date="2018-04" db="EMBL/GenBank/DDBJ databases">
        <title>Genomic Encyclopedia of Type Strains, Phase IV (KMG-IV): sequencing the most valuable type-strain genomes for metagenomic binning, comparative biology and taxonomic classification.</title>
        <authorList>
            <person name="Goeker M."/>
        </authorList>
    </citation>
    <scope>NUCLEOTIDE SEQUENCE [LARGE SCALE GENOMIC DNA]</scope>
    <source>
        <strain evidence="1 2">DSM 7138</strain>
    </source>
</reference>
<sequence length="147" mass="16257">MEPTSKHDLSRFREAQDPVYRRALAELRAGRKESHWMWFVFPQIEGLGMSAMSQRYAIGSAAEARAYLADDVLGARLLECVRAVLSVPEKSAHEIFGSPDDVKFRSSLTLFAAVAADPAPFEAALQRFYGGETDGRTLVLLAQRPGL</sequence>
<evidence type="ECO:0000313" key="2">
    <source>
        <dbReference type="Proteomes" id="UP000241247"/>
    </source>
</evidence>
<dbReference type="Pfam" id="PF08837">
    <property type="entry name" value="DUF1810"/>
    <property type="match status" value="1"/>
</dbReference>
<protein>
    <submittedName>
        <fullName evidence="1">Uncharacterized protein (DUF1810 family)</fullName>
    </submittedName>
</protein>
<evidence type="ECO:0000313" key="1">
    <source>
        <dbReference type="EMBL" id="PTM93399.1"/>
    </source>
</evidence>
<proteinExistence type="predicted"/>
<accession>A0A2T5B347</accession>
<organism evidence="1 2">
    <name type="scientific">Mycoplana dimorpha</name>
    <dbReference type="NCBI Taxonomy" id="28320"/>
    <lineage>
        <taxon>Bacteria</taxon>
        <taxon>Pseudomonadati</taxon>
        <taxon>Pseudomonadota</taxon>
        <taxon>Alphaproteobacteria</taxon>
        <taxon>Hyphomicrobiales</taxon>
        <taxon>Rhizobiaceae</taxon>
        <taxon>Mycoplana</taxon>
    </lineage>
</organism>
<dbReference type="EMBL" id="PZZZ01000006">
    <property type="protein sequence ID" value="PTM93399.1"/>
    <property type="molecule type" value="Genomic_DNA"/>
</dbReference>
<keyword evidence="2" id="KW-1185">Reference proteome</keyword>
<comment type="caution">
    <text evidence="1">The sequence shown here is derived from an EMBL/GenBank/DDBJ whole genome shotgun (WGS) entry which is preliminary data.</text>
</comment>
<dbReference type="InterPro" id="IPR036287">
    <property type="entry name" value="Rv1873-like_sf"/>
</dbReference>